<dbReference type="EMBL" id="CP026604">
    <property type="protein sequence ID" value="AWB65582.1"/>
    <property type="molecule type" value="Genomic_DNA"/>
</dbReference>
<dbReference type="InterPro" id="IPR018060">
    <property type="entry name" value="HTH_AraC"/>
</dbReference>
<proteinExistence type="predicted"/>
<feature type="transmembrane region" description="Helical" evidence="4">
    <location>
        <begin position="103"/>
        <end position="121"/>
    </location>
</feature>
<feature type="transmembrane region" description="Helical" evidence="4">
    <location>
        <begin position="206"/>
        <end position="225"/>
    </location>
</feature>
<dbReference type="Pfam" id="PF12833">
    <property type="entry name" value="HTH_18"/>
    <property type="match status" value="1"/>
</dbReference>
<feature type="domain" description="HTH araC/xylS-type" evidence="5">
    <location>
        <begin position="347"/>
        <end position="443"/>
    </location>
</feature>
<keyword evidence="1" id="KW-0805">Transcription regulation</keyword>
<feature type="transmembrane region" description="Helical" evidence="4">
    <location>
        <begin position="151"/>
        <end position="170"/>
    </location>
</feature>
<evidence type="ECO:0000256" key="4">
    <source>
        <dbReference type="SAM" id="Phobius"/>
    </source>
</evidence>
<dbReference type="PANTHER" id="PTHR43280">
    <property type="entry name" value="ARAC-FAMILY TRANSCRIPTIONAL REGULATOR"/>
    <property type="match status" value="1"/>
</dbReference>
<dbReference type="GO" id="GO:0043565">
    <property type="term" value="F:sequence-specific DNA binding"/>
    <property type="evidence" value="ECO:0007669"/>
    <property type="project" value="InterPro"/>
</dbReference>
<dbReference type="SUPFAM" id="SSF46689">
    <property type="entry name" value="Homeodomain-like"/>
    <property type="match status" value="2"/>
</dbReference>
<evidence type="ECO:0000256" key="1">
    <source>
        <dbReference type="ARBA" id="ARBA00023015"/>
    </source>
</evidence>
<organism evidence="6 7">
    <name type="scientific">Saccharobesus litoralis</name>
    <dbReference type="NCBI Taxonomy" id="2172099"/>
    <lineage>
        <taxon>Bacteria</taxon>
        <taxon>Pseudomonadati</taxon>
        <taxon>Pseudomonadota</taxon>
        <taxon>Gammaproteobacteria</taxon>
        <taxon>Alteromonadales</taxon>
        <taxon>Alteromonadaceae</taxon>
        <taxon>Saccharobesus</taxon>
    </lineage>
</organism>
<dbReference type="InterPro" id="IPR018062">
    <property type="entry name" value="HTH_AraC-typ_CS"/>
</dbReference>
<keyword evidence="2" id="KW-0238">DNA-binding</keyword>
<dbReference type="PROSITE" id="PS00041">
    <property type="entry name" value="HTH_ARAC_FAMILY_1"/>
    <property type="match status" value="1"/>
</dbReference>
<dbReference type="KEGG" id="cate:C2869_03640"/>
<sequence length="447" mass="51417">MYLELNNITFQYFLMPIISSQLLLMVLLYFVVIYRGVLKGRNLFSCFLVVFITFLLCRSVQEFAQDTTKLFLLYFRISLLFSIGFPTLIAALFLQSKIQVDRLTWVILFGAGSFISLFYSMSHDVAHHGVYFSKQIANFLPFELSTHTHRYTSTVGICVMLLLPCLYLLYKQLMDERNKITLAFLTGALCFGFFFLMSMFLFRFYWIYGIGAALLAACWSYAVYLDITEMKGKTFLLTEELNLLLRSGNKNIQPELRQMLENIELQSQGDLDHYKLKVREILSLLTDSTIDAGGDKKALLDRNEQKINAISQSQDIAAVRQLATCEVIELSATISDIPTKRSEQVVEQVTRYIHEQFSGQFDFSELSKQLGMSESYIRRIFKKQTNQTINQYLSDYRIEQAKILLQSLSVTDTAFSVGFNDANYFSTVFKKLTGQSPTEYQQSLVST</sequence>
<feature type="transmembrane region" description="Helical" evidence="4">
    <location>
        <begin position="182"/>
        <end position="200"/>
    </location>
</feature>
<reference evidence="6 7" key="1">
    <citation type="submission" date="2018-01" db="EMBL/GenBank/DDBJ databases">
        <title>Genome sequence of a Cantenovulum-like bacteria.</title>
        <authorList>
            <person name="Tan W.R."/>
            <person name="Lau N.-S."/>
            <person name="Go F."/>
            <person name="Amirul A.-A.A."/>
        </authorList>
    </citation>
    <scope>NUCLEOTIDE SEQUENCE [LARGE SCALE GENOMIC DNA]</scope>
    <source>
        <strain evidence="6 7">CCB-QB4</strain>
    </source>
</reference>
<dbReference type="AlphaFoldDB" id="A0A2S0VN32"/>
<dbReference type="InterPro" id="IPR020449">
    <property type="entry name" value="Tscrpt_reg_AraC-type_HTH"/>
</dbReference>
<keyword evidence="4" id="KW-0812">Transmembrane</keyword>
<feature type="transmembrane region" description="Helical" evidence="4">
    <location>
        <begin position="73"/>
        <end position="94"/>
    </location>
</feature>
<keyword evidence="3" id="KW-0804">Transcription</keyword>
<evidence type="ECO:0000313" key="7">
    <source>
        <dbReference type="Proteomes" id="UP000244441"/>
    </source>
</evidence>
<dbReference type="Proteomes" id="UP000244441">
    <property type="component" value="Chromosome"/>
</dbReference>
<dbReference type="SMART" id="SM00342">
    <property type="entry name" value="HTH_ARAC"/>
    <property type="match status" value="1"/>
</dbReference>
<keyword evidence="7" id="KW-1185">Reference proteome</keyword>
<keyword evidence="4" id="KW-0472">Membrane</keyword>
<dbReference type="InterPro" id="IPR009057">
    <property type="entry name" value="Homeodomain-like_sf"/>
</dbReference>
<evidence type="ECO:0000256" key="3">
    <source>
        <dbReference type="ARBA" id="ARBA00023163"/>
    </source>
</evidence>
<dbReference type="GO" id="GO:0003700">
    <property type="term" value="F:DNA-binding transcription factor activity"/>
    <property type="evidence" value="ECO:0007669"/>
    <property type="project" value="InterPro"/>
</dbReference>
<gene>
    <name evidence="6" type="ORF">C2869_03640</name>
</gene>
<accession>A0A2S0VN32</accession>
<feature type="transmembrane region" description="Helical" evidence="4">
    <location>
        <begin position="12"/>
        <end position="31"/>
    </location>
</feature>
<protein>
    <recommendedName>
        <fullName evidence="5">HTH araC/xylS-type domain-containing protein</fullName>
    </recommendedName>
</protein>
<keyword evidence="4" id="KW-1133">Transmembrane helix</keyword>
<feature type="transmembrane region" description="Helical" evidence="4">
    <location>
        <begin position="43"/>
        <end position="61"/>
    </location>
</feature>
<evidence type="ECO:0000313" key="6">
    <source>
        <dbReference type="EMBL" id="AWB65582.1"/>
    </source>
</evidence>
<evidence type="ECO:0000256" key="2">
    <source>
        <dbReference type="ARBA" id="ARBA00023125"/>
    </source>
</evidence>
<dbReference type="PRINTS" id="PR00032">
    <property type="entry name" value="HTHARAC"/>
</dbReference>
<dbReference type="Gene3D" id="1.10.10.60">
    <property type="entry name" value="Homeodomain-like"/>
    <property type="match status" value="2"/>
</dbReference>
<name>A0A2S0VN32_9ALTE</name>
<evidence type="ECO:0000259" key="5">
    <source>
        <dbReference type="PROSITE" id="PS01124"/>
    </source>
</evidence>
<dbReference type="PANTHER" id="PTHR43280:SF2">
    <property type="entry name" value="HTH-TYPE TRANSCRIPTIONAL REGULATOR EXSA"/>
    <property type="match status" value="1"/>
</dbReference>
<dbReference type="PROSITE" id="PS01124">
    <property type="entry name" value="HTH_ARAC_FAMILY_2"/>
    <property type="match status" value="1"/>
</dbReference>